<dbReference type="Proteomes" id="UP001328107">
    <property type="component" value="Unassembled WGS sequence"/>
</dbReference>
<dbReference type="InterPro" id="IPR001849">
    <property type="entry name" value="PH_domain"/>
</dbReference>
<feature type="compositionally biased region" description="Low complexity" evidence="1">
    <location>
        <begin position="744"/>
        <end position="753"/>
    </location>
</feature>
<dbReference type="SMART" id="SM00233">
    <property type="entry name" value="PH"/>
    <property type="match status" value="1"/>
</dbReference>
<feature type="region of interest" description="Disordered" evidence="1">
    <location>
        <begin position="580"/>
        <end position="626"/>
    </location>
</feature>
<dbReference type="Pfam" id="PF00169">
    <property type="entry name" value="PH"/>
    <property type="match status" value="1"/>
</dbReference>
<feature type="region of interest" description="Disordered" evidence="1">
    <location>
        <begin position="299"/>
        <end position="383"/>
    </location>
</feature>
<evidence type="ECO:0000313" key="3">
    <source>
        <dbReference type="EMBL" id="GMR31181.1"/>
    </source>
</evidence>
<feature type="compositionally biased region" description="Polar residues" evidence="1">
    <location>
        <begin position="529"/>
        <end position="544"/>
    </location>
</feature>
<keyword evidence="4" id="KW-1185">Reference proteome</keyword>
<feature type="compositionally biased region" description="Low complexity" evidence="1">
    <location>
        <begin position="795"/>
        <end position="806"/>
    </location>
</feature>
<feature type="region of interest" description="Disordered" evidence="1">
    <location>
        <begin position="1"/>
        <end position="35"/>
    </location>
</feature>
<feature type="compositionally biased region" description="Basic and acidic residues" evidence="1">
    <location>
        <begin position="404"/>
        <end position="413"/>
    </location>
</feature>
<dbReference type="AlphaFoldDB" id="A0AAN4Z255"/>
<dbReference type="Gene3D" id="2.30.29.30">
    <property type="entry name" value="Pleckstrin-homology domain (PH domain)/Phosphotyrosine-binding domain (PTB)"/>
    <property type="match status" value="2"/>
</dbReference>
<feature type="region of interest" description="Disordered" evidence="1">
    <location>
        <begin position="781"/>
        <end position="884"/>
    </location>
</feature>
<feature type="region of interest" description="Disordered" evidence="1">
    <location>
        <begin position="694"/>
        <end position="764"/>
    </location>
</feature>
<feature type="compositionally biased region" description="Low complexity" evidence="1">
    <location>
        <begin position="694"/>
        <end position="722"/>
    </location>
</feature>
<evidence type="ECO:0000313" key="4">
    <source>
        <dbReference type="Proteomes" id="UP001328107"/>
    </source>
</evidence>
<feature type="compositionally biased region" description="Polar residues" evidence="1">
    <location>
        <begin position="857"/>
        <end position="871"/>
    </location>
</feature>
<evidence type="ECO:0000259" key="2">
    <source>
        <dbReference type="PROSITE" id="PS50003"/>
    </source>
</evidence>
<dbReference type="SUPFAM" id="SSF50729">
    <property type="entry name" value="PH domain-like"/>
    <property type="match status" value="1"/>
</dbReference>
<comment type="caution">
    <text evidence="3">The sequence shown here is derived from an EMBL/GenBank/DDBJ whole genome shotgun (WGS) entry which is preliminary data.</text>
</comment>
<accession>A0AAN4Z255</accession>
<dbReference type="EMBL" id="BTRK01000001">
    <property type="protein sequence ID" value="GMR31181.1"/>
    <property type="molecule type" value="Genomic_DNA"/>
</dbReference>
<feature type="compositionally biased region" description="Polar residues" evidence="1">
    <location>
        <begin position="590"/>
        <end position="613"/>
    </location>
</feature>
<name>A0AAN4Z255_9BILA</name>
<reference evidence="4" key="1">
    <citation type="submission" date="2022-10" db="EMBL/GenBank/DDBJ databases">
        <title>Genome assembly of Pristionchus species.</title>
        <authorList>
            <person name="Yoshida K."/>
            <person name="Sommer R.J."/>
        </authorList>
    </citation>
    <scope>NUCLEOTIDE SEQUENCE [LARGE SCALE GENOMIC DNA]</scope>
    <source>
        <strain evidence="4">RS5460</strain>
    </source>
</reference>
<organism evidence="3 4">
    <name type="scientific">Pristionchus mayeri</name>
    <dbReference type="NCBI Taxonomy" id="1317129"/>
    <lineage>
        <taxon>Eukaryota</taxon>
        <taxon>Metazoa</taxon>
        <taxon>Ecdysozoa</taxon>
        <taxon>Nematoda</taxon>
        <taxon>Chromadorea</taxon>
        <taxon>Rhabditida</taxon>
        <taxon>Rhabditina</taxon>
        <taxon>Diplogasteromorpha</taxon>
        <taxon>Diplogasteroidea</taxon>
        <taxon>Neodiplogasteridae</taxon>
        <taxon>Pristionchus</taxon>
    </lineage>
</organism>
<sequence>MSSRVERVGFNADSSSLARSRESMATSASGVFEEEKKAPAGVIKQGTMQGGFTPFKGKGKSMYVVLSERAIEIYENEKAYQKKKPSKYTIDLAIAFNVHNDHFDPKLTKCVCVMRPDDTLLLKAESEQMNQEWFEAILATAVPARALHLGRFATPQEFFEAAYDVVIVDTPKKLAQRKGEEPPVANIVERHPHLQGARRLCFYAHTIFLCLKNIEPGKEEDLNTAGIPPFKSIHAFEIQRKFIPNFGYRDNYFILMMGRGSPMGSCEMWAECESKHHAEHLHHLLNDIIEREADKKRRLTNGTPQQPPSVPSMSTHDRGHRQRSHTQPHRQRLASEIMARNTNSPLANLARKPSTGTVACTAGSHRTPPTKLGAPSTSRAHSFAASSDVKARLLPHSSVFPARRQSETIKEEATAYQPMDPRDEAKKKELEQLMRGEMKGCRAVSPSTTRSSTDETEDSGGTLRCFGETEDSGGTLKMGVDSRPHTPPNGSIRNLSLTAQTPRPYIPIKSKADNLSSSEDERDADVISEGTNTSTGGESISTGDTDYAHMDHMDHVAWQQESTSLNVPLEYKLNPSRAFVSSSDSCYSSQHQMEQQNGPPTPATPQEQSQFRTYSFGPGHPSYQRPKDVMPPDEIATLSYEGVPSGPQAAANSDAAAAAAAKEDARKRAFSLGSKNFFASFSRPFRKVSSRARASATSTSAPGVSLSSTVSSGGAPPSSSSSNHIATLGNPAVGGVDREDYRNRSGSFGSGRSTPYSRRSGPAVESNDHLMELDFGGGPTSHHGLGRCGSGSMGSVDSPSRSRTSSFGCNLKRGMDEFESENGGMTPSQILLAKAKQQSVDENAQEPPSDYVLTEAPQASSMTSPRPTSLATGGAGHHHHHHHH</sequence>
<feature type="compositionally biased region" description="Basic residues" evidence="1">
    <location>
        <begin position="318"/>
        <end position="332"/>
    </location>
</feature>
<protein>
    <recommendedName>
        <fullName evidence="2">PH domain-containing protein</fullName>
    </recommendedName>
</protein>
<feature type="compositionally biased region" description="Polar residues" evidence="1">
    <location>
        <begin position="12"/>
        <end position="29"/>
    </location>
</feature>
<evidence type="ECO:0000256" key="1">
    <source>
        <dbReference type="SAM" id="MobiDB-lite"/>
    </source>
</evidence>
<proteinExistence type="predicted"/>
<feature type="region of interest" description="Disordered" evidence="1">
    <location>
        <begin position="439"/>
        <end position="547"/>
    </location>
</feature>
<gene>
    <name evidence="3" type="ORF">PMAYCL1PPCAC_01376</name>
</gene>
<feature type="compositionally biased region" description="Polar residues" evidence="1">
    <location>
        <begin position="488"/>
        <end position="501"/>
    </location>
</feature>
<feature type="domain" description="PH" evidence="2">
    <location>
        <begin position="46"/>
        <end position="142"/>
    </location>
</feature>
<dbReference type="PROSITE" id="PS50003">
    <property type="entry name" value="PH_DOMAIN"/>
    <property type="match status" value="1"/>
</dbReference>
<feature type="region of interest" description="Disordered" evidence="1">
    <location>
        <begin position="399"/>
        <end position="425"/>
    </location>
</feature>
<dbReference type="InterPro" id="IPR011993">
    <property type="entry name" value="PH-like_dom_sf"/>
</dbReference>
<feature type="non-terminal residue" evidence="3">
    <location>
        <position position="884"/>
    </location>
</feature>